<dbReference type="AlphaFoldDB" id="A0A8H5EVV0"/>
<evidence type="ECO:0000313" key="5">
    <source>
        <dbReference type="Proteomes" id="UP000567179"/>
    </source>
</evidence>
<evidence type="ECO:0000256" key="3">
    <source>
        <dbReference type="SAM" id="SignalP"/>
    </source>
</evidence>
<dbReference type="Proteomes" id="UP000567179">
    <property type="component" value="Unassembled WGS sequence"/>
</dbReference>
<sequence length="502" mass="53788">MLGILVIIVGILAALCKGQSNKQFQWQFNSTPEQLTELGTCVIYPIVVKPSGTTANTSQGVAVPPFYMISFPIGGIPMTTLIGSDPDLLEWTVEHAVGSKVLLNVVDSTGGAGETPPQFVTTTSGLSAVIAGETTKCVVTPAKPDPPFTLTADVTGRLAACQPLGIQVSGGTPPYTITLAETNTPLVTNVSMSFDTEIFNYPHRAVPDAMLVVGVSDAEGLWADGTPSILFEGSSDVSCPGEDSLMGDTVILNVTNTSTKLEALEDTEHNAQLAKSKRRRSLIASITVTIVFLLVMGCGYLLYRRHAQMRRERNEEQCVRQYSPLGSSGSTPSREGPNTLSTVSGAASRTAIYEKRKKYLYFEPSGTARHFDAHLAPAVDVTAMGNAAIPSGPQRNRIVNRGHTLGSPISPFPSTAPPPISVAVPLLRRQSSPQFVMRERISTALTQPASRRLSHFPAVSRSQFPIIAREQGSNTEEYVSDIETTAETQEESLPPKYRSGPE</sequence>
<feature type="chain" id="PRO_5034097668" description="Mid2 domain-containing protein" evidence="3">
    <location>
        <begin position="19"/>
        <end position="502"/>
    </location>
</feature>
<protein>
    <recommendedName>
        <fullName evidence="6">Mid2 domain-containing protein</fullName>
    </recommendedName>
</protein>
<keyword evidence="2" id="KW-0472">Membrane</keyword>
<feature type="signal peptide" evidence="3">
    <location>
        <begin position="1"/>
        <end position="18"/>
    </location>
</feature>
<organism evidence="4 5">
    <name type="scientific">Psilocybe cf. subviscida</name>
    <dbReference type="NCBI Taxonomy" id="2480587"/>
    <lineage>
        <taxon>Eukaryota</taxon>
        <taxon>Fungi</taxon>
        <taxon>Dikarya</taxon>
        <taxon>Basidiomycota</taxon>
        <taxon>Agaricomycotina</taxon>
        <taxon>Agaricomycetes</taxon>
        <taxon>Agaricomycetidae</taxon>
        <taxon>Agaricales</taxon>
        <taxon>Agaricineae</taxon>
        <taxon>Strophariaceae</taxon>
        <taxon>Psilocybe</taxon>
    </lineage>
</organism>
<gene>
    <name evidence="4" type="ORF">D9619_012997</name>
</gene>
<dbReference type="EMBL" id="JAACJJ010000046">
    <property type="protein sequence ID" value="KAF5313888.1"/>
    <property type="molecule type" value="Genomic_DNA"/>
</dbReference>
<accession>A0A8H5EVV0</accession>
<feature type="transmembrane region" description="Helical" evidence="2">
    <location>
        <begin position="282"/>
        <end position="303"/>
    </location>
</feature>
<keyword evidence="5" id="KW-1185">Reference proteome</keyword>
<feature type="region of interest" description="Disordered" evidence="1">
    <location>
        <begin position="314"/>
        <end position="347"/>
    </location>
</feature>
<evidence type="ECO:0000256" key="2">
    <source>
        <dbReference type="SAM" id="Phobius"/>
    </source>
</evidence>
<name>A0A8H5EVV0_9AGAR</name>
<keyword evidence="3" id="KW-0732">Signal</keyword>
<feature type="compositionally biased region" description="Polar residues" evidence="1">
    <location>
        <begin position="324"/>
        <end position="347"/>
    </location>
</feature>
<keyword evidence="2" id="KW-1133">Transmembrane helix</keyword>
<comment type="caution">
    <text evidence="4">The sequence shown here is derived from an EMBL/GenBank/DDBJ whole genome shotgun (WGS) entry which is preliminary data.</text>
</comment>
<keyword evidence="2" id="KW-0812">Transmembrane</keyword>
<feature type="region of interest" description="Disordered" evidence="1">
    <location>
        <begin position="470"/>
        <end position="502"/>
    </location>
</feature>
<evidence type="ECO:0000313" key="4">
    <source>
        <dbReference type="EMBL" id="KAF5313888.1"/>
    </source>
</evidence>
<feature type="compositionally biased region" description="Polar residues" evidence="1">
    <location>
        <begin position="471"/>
        <end position="487"/>
    </location>
</feature>
<evidence type="ECO:0000256" key="1">
    <source>
        <dbReference type="SAM" id="MobiDB-lite"/>
    </source>
</evidence>
<proteinExistence type="predicted"/>
<evidence type="ECO:0008006" key="6">
    <source>
        <dbReference type="Google" id="ProtNLM"/>
    </source>
</evidence>
<reference evidence="4 5" key="1">
    <citation type="journal article" date="2020" name="ISME J.">
        <title>Uncovering the hidden diversity of litter-decomposition mechanisms in mushroom-forming fungi.</title>
        <authorList>
            <person name="Floudas D."/>
            <person name="Bentzer J."/>
            <person name="Ahren D."/>
            <person name="Johansson T."/>
            <person name="Persson P."/>
            <person name="Tunlid A."/>
        </authorList>
    </citation>
    <scope>NUCLEOTIDE SEQUENCE [LARGE SCALE GENOMIC DNA]</scope>
    <source>
        <strain evidence="4 5">CBS 101986</strain>
    </source>
</reference>
<dbReference type="OrthoDB" id="2527908at2759"/>